<sequence length="103" mass="11735">MTRANPSSEIIYIDEIERTTRKLKKEAREALKKAKKKEKKRKPCITAKTTTLSTMPETASIGSKIRRMGSSPHFSPGSNNMCAPLWITWSTNSKDLIQLWQIL</sequence>
<feature type="coiled-coil region" evidence="1">
    <location>
        <begin position="13"/>
        <end position="41"/>
    </location>
</feature>
<keyword evidence="1" id="KW-0175">Coiled coil</keyword>
<reference evidence="2" key="1">
    <citation type="submission" date="2023-05" db="EMBL/GenBank/DDBJ databases">
        <title>Genome and transcriptome analyses reveal genes involved in the formation of fine ridges on petal epidermal cells in Hibiscus trionum.</title>
        <authorList>
            <person name="Koshimizu S."/>
            <person name="Masuda S."/>
            <person name="Ishii T."/>
            <person name="Shirasu K."/>
            <person name="Hoshino A."/>
            <person name="Arita M."/>
        </authorList>
    </citation>
    <scope>NUCLEOTIDE SEQUENCE</scope>
    <source>
        <strain evidence="2">Hamamatsu line</strain>
    </source>
</reference>
<gene>
    <name evidence="2" type="ORF">HRI_002059100</name>
</gene>
<dbReference type="AlphaFoldDB" id="A0A9W7M180"/>
<dbReference type="Proteomes" id="UP001165190">
    <property type="component" value="Unassembled WGS sequence"/>
</dbReference>
<protein>
    <submittedName>
        <fullName evidence="2">Uncharacterized protein</fullName>
    </submittedName>
</protein>
<keyword evidence="3" id="KW-1185">Reference proteome</keyword>
<accession>A0A9W7M180</accession>
<comment type="caution">
    <text evidence="2">The sequence shown here is derived from an EMBL/GenBank/DDBJ whole genome shotgun (WGS) entry which is preliminary data.</text>
</comment>
<evidence type="ECO:0000313" key="2">
    <source>
        <dbReference type="EMBL" id="GMI83898.1"/>
    </source>
</evidence>
<evidence type="ECO:0000313" key="3">
    <source>
        <dbReference type="Proteomes" id="UP001165190"/>
    </source>
</evidence>
<dbReference type="EMBL" id="BSYR01000019">
    <property type="protein sequence ID" value="GMI83898.1"/>
    <property type="molecule type" value="Genomic_DNA"/>
</dbReference>
<evidence type="ECO:0000256" key="1">
    <source>
        <dbReference type="SAM" id="Coils"/>
    </source>
</evidence>
<name>A0A9W7M180_HIBTR</name>
<proteinExistence type="predicted"/>
<organism evidence="2 3">
    <name type="scientific">Hibiscus trionum</name>
    <name type="common">Flower of an hour</name>
    <dbReference type="NCBI Taxonomy" id="183268"/>
    <lineage>
        <taxon>Eukaryota</taxon>
        <taxon>Viridiplantae</taxon>
        <taxon>Streptophyta</taxon>
        <taxon>Embryophyta</taxon>
        <taxon>Tracheophyta</taxon>
        <taxon>Spermatophyta</taxon>
        <taxon>Magnoliopsida</taxon>
        <taxon>eudicotyledons</taxon>
        <taxon>Gunneridae</taxon>
        <taxon>Pentapetalae</taxon>
        <taxon>rosids</taxon>
        <taxon>malvids</taxon>
        <taxon>Malvales</taxon>
        <taxon>Malvaceae</taxon>
        <taxon>Malvoideae</taxon>
        <taxon>Hibiscus</taxon>
    </lineage>
</organism>